<organism evidence="2">
    <name type="scientific">Rhizopus microsporus var. microsporus</name>
    <dbReference type="NCBI Taxonomy" id="86635"/>
    <lineage>
        <taxon>Eukaryota</taxon>
        <taxon>Fungi</taxon>
        <taxon>Fungi incertae sedis</taxon>
        <taxon>Mucoromycota</taxon>
        <taxon>Mucoromycotina</taxon>
        <taxon>Mucoromycetes</taxon>
        <taxon>Mucorales</taxon>
        <taxon>Mucorineae</taxon>
        <taxon>Rhizopodaceae</taxon>
        <taxon>Rhizopus</taxon>
    </lineage>
</organism>
<dbReference type="VEuPathDB" id="FungiDB:BCV72DRAFT_337362"/>
<protein>
    <submittedName>
        <fullName evidence="2">Uncharacterized protein</fullName>
    </submittedName>
</protein>
<dbReference type="EMBL" id="KV921974">
    <property type="protein sequence ID" value="ORE04349.1"/>
    <property type="molecule type" value="Genomic_DNA"/>
</dbReference>
<dbReference type="AlphaFoldDB" id="A0A1X0QX96"/>
<dbReference type="Proteomes" id="UP000242414">
    <property type="component" value="Unassembled WGS sequence"/>
</dbReference>
<name>A0A1X0QX96_RHIZD</name>
<sequence length="172" mass="19757">MKSNYRQISLHDKAFIDVCRCLYQAKAIVCDLQSFSNTVCPALTQYSKLLNNEKLNDRTNSDILLKQVKEYLNTTFRRFTRLCKMLLYILTQMEENSAGQVKRERIDSFRTEVWQEWKMATQIKQQLIQFAQLSDAYTKSTFTDTSNNNNASSSSSSSSSSKATTIVTATEL</sequence>
<feature type="compositionally biased region" description="Low complexity" evidence="1">
    <location>
        <begin position="146"/>
        <end position="161"/>
    </location>
</feature>
<proteinExistence type="predicted"/>
<feature type="region of interest" description="Disordered" evidence="1">
    <location>
        <begin position="144"/>
        <end position="172"/>
    </location>
</feature>
<feature type="compositionally biased region" description="Polar residues" evidence="1">
    <location>
        <begin position="162"/>
        <end position="172"/>
    </location>
</feature>
<gene>
    <name evidence="2" type="ORF">BCV72DRAFT_337362</name>
</gene>
<evidence type="ECO:0000313" key="2">
    <source>
        <dbReference type="EMBL" id="ORE04349.1"/>
    </source>
</evidence>
<accession>A0A1X0QX96</accession>
<evidence type="ECO:0000256" key="1">
    <source>
        <dbReference type="SAM" id="MobiDB-lite"/>
    </source>
</evidence>
<dbReference type="OrthoDB" id="2402731at2759"/>
<reference evidence="2" key="1">
    <citation type="journal article" date="2016" name="Proc. Natl. Acad. Sci. U.S.A.">
        <title>Lipid metabolic changes in an early divergent fungus govern the establishment of a mutualistic symbiosis with endobacteria.</title>
        <authorList>
            <person name="Lastovetsky O.A."/>
            <person name="Gaspar M.L."/>
            <person name="Mondo S.J."/>
            <person name="LaButti K.M."/>
            <person name="Sandor L."/>
            <person name="Grigoriev I.V."/>
            <person name="Henry S.A."/>
            <person name="Pawlowska T.E."/>
        </authorList>
    </citation>
    <scope>NUCLEOTIDE SEQUENCE [LARGE SCALE GENOMIC DNA]</scope>
    <source>
        <strain evidence="2">ATCC 52814</strain>
    </source>
</reference>